<dbReference type="EMBL" id="JFBX01000877">
    <property type="protein sequence ID" value="KXH26152.1"/>
    <property type="molecule type" value="Genomic_DNA"/>
</dbReference>
<dbReference type="PANTHER" id="PTHR47336">
    <property type="entry name" value="TRANSCRIPTION FACTOR HMS1-RELATED"/>
    <property type="match status" value="1"/>
</dbReference>
<dbReference type="InterPro" id="IPR036638">
    <property type="entry name" value="HLH_DNA-bd_sf"/>
</dbReference>
<evidence type="ECO:0000313" key="4">
    <source>
        <dbReference type="Proteomes" id="UP000070328"/>
    </source>
</evidence>
<dbReference type="OrthoDB" id="2133190at2759"/>
<feature type="region of interest" description="Disordered" evidence="1">
    <location>
        <begin position="110"/>
        <end position="130"/>
    </location>
</feature>
<evidence type="ECO:0000313" key="3">
    <source>
        <dbReference type="EMBL" id="KXH26152.1"/>
    </source>
</evidence>
<keyword evidence="4" id="KW-1185">Reference proteome</keyword>
<dbReference type="SUPFAM" id="SSF47459">
    <property type="entry name" value="HLH, helix-loop-helix DNA-binding domain"/>
    <property type="match status" value="1"/>
</dbReference>
<gene>
    <name evidence="3" type="ORF">CSIM01_11422</name>
</gene>
<dbReference type="AlphaFoldDB" id="A0A135RR04"/>
<dbReference type="InterPro" id="IPR011598">
    <property type="entry name" value="bHLH_dom"/>
</dbReference>
<feature type="compositionally biased region" description="Pro residues" evidence="1">
    <location>
        <begin position="66"/>
        <end position="76"/>
    </location>
</feature>
<dbReference type="Gene3D" id="4.10.280.10">
    <property type="entry name" value="Helix-loop-helix DNA-binding domain"/>
    <property type="match status" value="1"/>
</dbReference>
<comment type="caution">
    <text evidence="3">The sequence shown here is derived from an EMBL/GenBank/DDBJ whole genome shotgun (WGS) entry which is preliminary data.</text>
</comment>
<feature type="compositionally biased region" description="Low complexity" evidence="1">
    <location>
        <begin position="330"/>
        <end position="340"/>
    </location>
</feature>
<proteinExistence type="predicted"/>
<feature type="domain" description="BHLH" evidence="2">
    <location>
        <begin position="353"/>
        <end position="438"/>
    </location>
</feature>
<dbReference type="InterPro" id="IPR052099">
    <property type="entry name" value="Regulatory_TF_Diverse"/>
</dbReference>
<dbReference type="Proteomes" id="UP000070328">
    <property type="component" value="Unassembled WGS sequence"/>
</dbReference>
<name>A0A135RR04_9PEZI</name>
<keyword evidence="3" id="KW-0238">DNA-binding</keyword>
<reference evidence="3 4" key="1">
    <citation type="submission" date="2014-02" db="EMBL/GenBank/DDBJ databases">
        <title>The genome sequence of Colletotrichum simmondsii CBS122122.</title>
        <authorList>
            <person name="Baroncelli R."/>
            <person name="Thon M.R."/>
        </authorList>
    </citation>
    <scope>NUCLEOTIDE SEQUENCE [LARGE SCALE GENOMIC DNA]</scope>
    <source>
        <strain evidence="3 4">CBS122122</strain>
    </source>
</reference>
<protein>
    <submittedName>
        <fullName evidence="3">Helix-loop-helix DNA-binding domain-containing protein</fullName>
    </submittedName>
</protein>
<feature type="region of interest" description="Disordered" evidence="1">
    <location>
        <begin position="47"/>
        <end position="91"/>
    </location>
</feature>
<dbReference type="GO" id="GO:0003677">
    <property type="term" value="F:DNA binding"/>
    <property type="evidence" value="ECO:0007669"/>
    <property type="project" value="UniProtKB-KW"/>
</dbReference>
<dbReference type="GO" id="GO:0046983">
    <property type="term" value="F:protein dimerization activity"/>
    <property type="evidence" value="ECO:0007669"/>
    <property type="project" value="InterPro"/>
</dbReference>
<organism evidence="3 4">
    <name type="scientific">Colletotrichum simmondsii</name>
    <dbReference type="NCBI Taxonomy" id="703756"/>
    <lineage>
        <taxon>Eukaryota</taxon>
        <taxon>Fungi</taxon>
        <taxon>Dikarya</taxon>
        <taxon>Ascomycota</taxon>
        <taxon>Pezizomycotina</taxon>
        <taxon>Sordariomycetes</taxon>
        <taxon>Hypocreomycetidae</taxon>
        <taxon>Glomerellales</taxon>
        <taxon>Glomerellaceae</taxon>
        <taxon>Colletotrichum</taxon>
        <taxon>Colletotrichum acutatum species complex</taxon>
    </lineage>
</organism>
<evidence type="ECO:0000256" key="1">
    <source>
        <dbReference type="SAM" id="MobiDB-lite"/>
    </source>
</evidence>
<feature type="region of interest" description="Disordered" evidence="1">
    <location>
        <begin position="265"/>
        <end position="363"/>
    </location>
</feature>
<dbReference type="Pfam" id="PF00010">
    <property type="entry name" value="HLH"/>
    <property type="match status" value="1"/>
</dbReference>
<dbReference type="SMART" id="SM00353">
    <property type="entry name" value="HLH"/>
    <property type="match status" value="1"/>
</dbReference>
<dbReference type="PANTHER" id="PTHR47336:SF2">
    <property type="entry name" value="TRANSCRIPTION FACTOR HMS1-RELATED"/>
    <property type="match status" value="1"/>
</dbReference>
<feature type="compositionally biased region" description="Basic and acidic residues" evidence="1">
    <location>
        <begin position="350"/>
        <end position="363"/>
    </location>
</feature>
<dbReference type="PROSITE" id="PS50888">
    <property type="entry name" value="BHLH"/>
    <property type="match status" value="1"/>
</dbReference>
<accession>A0A135RR04</accession>
<evidence type="ECO:0000259" key="2">
    <source>
        <dbReference type="PROSITE" id="PS50888"/>
    </source>
</evidence>
<sequence>MALFPHPCSLFLRLTARRCSGEGLKKSIQSTEYRVVEYFGHISFRQPPRARMTNPSMASFARRSNPRPPYHHPPILPSSHPSKSTLPASQHSDLNPGSWPIFLAIDSLYATGPSSDPNPSPPTPQSTYPSMNRTMAQQQSFDYYQVPPMPQSMSPPELSPLSFYDTQADFSADSAPSRGSPVSPVFPTSSFQLPTGGDWPAYFEKPALSPDLDVFYGESFGSPMSFLSPQNLTLSPSANPSDLMSDAVAFGREGINDTQPLFQTLDAPARPQPQPQPQTQQPAKSPRLARTTSAPSSRPQQQQQRQQQQPQPQTQQRTSPRTNDLKRKSSASSASSRSASPEPPARRTKHSEPSKNPHNMIEKRYRVNINEKIIALRDAVPSLRCVVQHTENPHAAAAAAAESDEAIDVVEELGGLMPARKLNKATILSKATEYIAHLEKKNSQLWKENEALEKRLAEAQQWQRAQAEGPFWS</sequence>
<feature type="compositionally biased region" description="Low complexity" evidence="1">
    <location>
        <begin position="291"/>
        <end position="322"/>
    </location>
</feature>